<dbReference type="AlphaFoldDB" id="A0A4Z1DZ74"/>
<evidence type="ECO:0008006" key="4">
    <source>
        <dbReference type="Google" id="ProtNLM"/>
    </source>
</evidence>
<dbReference type="EMBL" id="RHPJ01000003">
    <property type="protein sequence ID" value="TGO04904.1"/>
    <property type="molecule type" value="Genomic_DNA"/>
</dbReference>
<protein>
    <recommendedName>
        <fullName evidence="4">YdhG-like domain-containing protein</fullName>
    </recommendedName>
</protein>
<dbReference type="OrthoDB" id="32458at2"/>
<feature type="compositionally biased region" description="Basic and acidic residues" evidence="1">
    <location>
        <begin position="12"/>
        <end position="29"/>
    </location>
</feature>
<evidence type="ECO:0000313" key="2">
    <source>
        <dbReference type="EMBL" id="TGO04904.1"/>
    </source>
</evidence>
<dbReference type="Proteomes" id="UP000297318">
    <property type="component" value="Unassembled WGS sequence"/>
</dbReference>
<feature type="compositionally biased region" description="Acidic residues" evidence="1">
    <location>
        <begin position="1"/>
        <end position="11"/>
    </location>
</feature>
<dbReference type="RefSeq" id="WP_135850434.1">
    <property type="nucleotide sequence ID" value="NZ_RHPJ01000003.1"/>
</dbReference>
<evidence type="ECO:0000256" key="1">
    <source>
        <dbReference type="SAM" id="MobiDB-lite"/>
    </source>
</evidence>
<evidence type="ECO:0000313" key="3">
    <source>
        <dbReference type="Proteomes" id="UP000297318"/>
    </source>
</evidence>
<gene>
    <name evidence="2" type="ORF">SERN_2497</name>
</gene>
<name>A0A4Z1DZ74_9MICO</name>
<comment type="caution">
    <text evidence="2">The sequence shown here is derived from an EMBL/GenBank/DDBJ whole genome shotgun (WGS) entry which is preliminary data.</text>
</comment>
<proteinExistence type="predicted"/>
<keyword evidence="3" id="KW-1185">Reference proteome</keyword>
<sequence>MARDSNEDDGTFSDHERQAMKDRAAELKAQKGGKGTRKDKDRQAVLDRIAEMPDAERAIAEAFHRIVTETAPDLDPKTWYSMPAYARDGKVICFFQAATKFDTRYCTIGFSDAAALDDGDVWAASYAVTRLDESGEKRIVDLVRRAVG</sequence>
<dbReference type="SUPFAM" id="SSF159888">
    <property type="entry name" value="YdhG-like"/>
    <property type="match status" value="1"/>
</dbReference>
<accession>A0A4Z1DZ74</accession>
<organism evidence="2 3">
    <name type="scientific">Serinibacter arcticus</name>
    <dbReference type="NCBI Taxonomy" id="1655435"/>
    <lineage>
        <taxon>Bacteria</taxon>
        <taxon>Bacillati</taxon>
        <taxon>Actinomycetota</taxon>
        <taxon>Actinomycetes</taxon>
        <taxon>Micrococcales</taxon>
        <taxon>Beutenbergiaceae</taxon>
        <taxon>Serinibacter</taxon>
    </lineage>
</organism>
<reference evidence="2 3" key="1">
    <citation type="submission" date="2018-11" db="EMBL/GenBank/DDBJ databases">
        <title>Complete genome sequencing of the Actinobacteria Serinibacter sp. K3-2.</title>
        <authorList>
            <person name="Rakitin A.L."/>
            <person name="Beletsky A.V."/>
            <person name="Mardanov A.V."/>
            <person name="Ravin N.V."/>
            <person name="Gromova A.S."/>
            <person name="Filippova S.N."/>
            <person name="Gal'Chenko V.F."/>
        </authorList>
    </citation>
    <scope>NUCLEOTIDE SEQUENCE [LARGE SCALE GENOMIC DNA]</scope>
    <source>
        <strain evidence="2 3">K3-2</strain>
    </source>
</reference>
<feature type="region of interest" description="Disordered" evidence="1">
    <location>
        <begin position="1"/>
        <end position="44"/>
    </location>
</feature>
<dbReference type="Gene3D" id="3.90.1150.200">
    <property type="match status" value="1"/>
</dbReference>